<feature type="compositionally biased region" description="Pro residues" evidence="1">
    <location>
        <begin position="222"/>
        <end position="231"/>
    </location>
</feature>
<keyword evidence="3" id="KW-1185">Reference proteome</keyword>
<dbReference type="Proteomes" id="UP001337655">
    <property type="component" value="Unassembled WGS sequence"/>
</dbReference>
<evidence type="ECO:0000256" key="1">
    <source>
        <dbReference type="SAM" id="MobiDB-lite"/>
    </source>
</evidence>
<reference evidence="2 3" key="1">
    <citation type="submission" date="2023-08" db="EMBL/GenBank/DDBJ databases">
        <title>Black Yeasts Isolated from many extreme environments.</title>
        <authorList>
            <person name="Coleine C."/>
            <person name="Stajich J.E."/>
            <person name="Selbmann L."/>
        </authorList>
    </citation>
    <scope>NUCLEOTIDE SEQUENCE [LARGE SCALE GENOMIC DNA]</scope>
    <source>
        <strain evidence="2 3">CCFEE 5935</strain>
    </source>
</reference>
<gene>
    <name evidence="2" type="ORF">LTR77_006014</name>
</gene>
<name>A0AAV9P7D4_9PEZI</name>
<sequence length="231" mass="26152">MPTYLLHGFRWPRQLIRIHIILQNLDDAAAEWLVAPKTTLALLKNFNQLYPECMEHLTRMRFVEQYDPNDSSASATSQPFAYVADMVEEVKLGVDIDEIRGRGLNNDQWTAIMELRDKLAPEEKVGWYIVVCGDEERAVPPEFIEDERSSEASGSHRMSDDPSSQPNGSEGKPPRPPEQPKGLKKLFPSMRLGRRKSRGQVDDRTTSRSRSRNTQPITTDAKPPPIPGTNA</sequence>
<dbReference type="EMBL" id="JAVRRT010000009">
    <property type="protein sequence ID" value="KAK5168705.1"/>
    <property type="molecule type" value="Genomic_DNA"/>
</dbReference>
<protein>
    <submittedName>
        <fullName evidence="2">Uncharacterized protein</fullName>
    </submittedName>
</protein>
<accession>A0AAV9P7D4</accession>
<dbReference type="GeneID" id="89927354"/>
<evidence type="ECO:0000313" key="3">
    <source>
        <dbReference type="Proteomes" id="UP001337655"/>
    </source>
</evidence>
<dbReference type="RefSeq" id="XP_064658171.1">
    <property type="nucleotide sequence ID" value="XM_064803256.1"/>
</dbReference>
<dbReference type="AlphaFoldDB" id="A0AAV9P7D4"/>
<evidence type="ECO:0000313" key="2">
    <source>
        <dbReference type="EMBL" id="KAK5168705.1"/>
    </source>
</evidence>
<organism evidence="2 3">
    <name type="scientific">Saxophila tyrrhenica</name>
    <dbReference type="NCBI Taxonomy" id="1690608"/>
    <lineage>
        <taxon>Eukaryota</taxon>
        <taxon>Fungi</taxon>
        <taxon>Dikarya</taxon>
        <taxon>Ascomycota</taxon>
        <taxon>Pezizomycotina</taxon>
        <taxon>Dothideomycetes</taxon>
        <taxon>Dothideomycetidae</taxon>
        <taxon>Mycosphaerellales</taxon>
        <taxon>Extremaceae</taxon>
        <taxon>Saxophila</taxon>
    </lineage>
</organism>
<comment type="caution">
    <text evidence="2">The sequence shown here is derived from an EMBL/GenBank/DDBJ whole genome shotgun (WGS) entry which is preliminary data.</text>
</comment>
<proteinExistence type="predicted"/>
<feature type="region of interest" description="Disordered" evidence="1">
    <location>
        <begin position="145"/>
        <end position="231"/>
    </location>
</feature>